<dbReference type="PROSITE" id="PS51782">
    <property type="entry name" value="LYSM"/>
    <property type="match status" value="2"/>
</dbReference>
<sequence length="259" mass="26676">MNALPKLLKIALLPLLAVSLNAASTYKVQSGDTLSSIARKNGTTPSKLMSDNGITNPNMLMVGQVLKIGSGSTPKAKPTSTKPARTSSSSGNYTVKAGETLYSIARRHGMSVSQLTGLNPGLDPAKLKVGQKIVTSGSAPKPKAKTPAPAPKPVIAKTPAPAPKVSKPAPTPSPALASTQPAPKAAPTPAPQPKPLMIAEKRPETPATISSVMVSKEISFGALASQHRTSTKQLNELNGWSLKPTTILAKGSEIYVPGS</sequence>
<feature type="signal peptide" evidence="2">
    <location>
        <begin position="1"/>
        <end position="22"/>
    </location>
</feature>
<feature type="compositionally biased region" description="Low complexity" evidence="1">
    <location>
        <begin position="139"/>
        <end position="183"/>
    </location>
</feature>
<evidence type="ECO:0000256" key="2">
    <source>
        <dbReference type="SAM" id="SignalP"/>
    </source>
</evidence>
<dbReference type="PANTHER" id="PTHR33734:SF22">
    <property type="entry name" value="MEMBRANE-BOUND LYTIC MUREIN TRANSGLYCOSYLASE D"/>
    <property type="match status" value="1"/>
</dbReference>
<keyword evidence="2" id="KW-0732">Signal</keyword>
<dbReference type="AlphaFoldDB" id="A0A918THZ8"/>
<feature type="region of interest" description="Disordered" evidence="1">
    <location>
        <begin position="134"/>
        <end position="196"/>
    </location>
</feature>
<accession>A0A918THZ8</accession>
<gene>
    <name evidence="4" type="ORF">GCM10007100_10980</name>
</gene>
<evidence type="ECO:0000256" key="1">
    <source>
        <dbReference type="SAM" id="MobiDB-lite"/>
    </source>
</evidence>
<evidence type="ECO:0000313" key="5">
    <source>
        <dbReference type="Proteomes" id="UP000644507"/>
    </source>
</evidence>
<reference evidence="4" key="2">
    <citation type="submission" date="2020-09" db="EMBL/GenBank/DDBJ databases">
        <authorList>
            <person name="Sun Q."/>
            <person name="Kim S."/>
        </authorList>
    </citation>
    <scope>NUCLEOTIDE SEQUENCE</scope>
    <source>
        <strain evidence="4">KCTC 12988</strain>
    </source>
</reference>
<dbReference type="RefSeq" id="WP_189568092.1">
    <property type="nucleotide sequence ID" value="NZ_BMXI01000003.1"/>
</dbReference>
<feature type="region of interest" description="Disordered" evidence="1">
    <location>
        <begin position="70"/>
        <end position="92"/>
    </location>
</feature>
<dbReference type="PANTHER" id="PTHR33734">
    <property type="entry name" value="LYSM DOMAIN-CONTAINING GPI-ANCHORED PROTEIN 2"/>
    <property type="match status" value="1"/>
</dbReference>
<name>A0A918THZ8_9BACT</name>
<dbReference type="SUPFAM" id="SSF54106">
    <property type="entry name" value="LysM domain"/>
    <property type="match status" value="2"/>
</dbReference>
<proteinExistence type="predicted"/>
<dbReference type="InterPro" id="IPR018392">
    <property type="entry name" value="LysM"/>
</dbReference>
<feature type="domain" description="LysM" evidence="3">
    <location>
        <begin position="91"/>
        <end position="135"/>
    </location>
</feature>
<dbReference type="Proteomes" id="UP000644507">
    <property type="component" value="Unassembled WGS sequence"/>
</dbReference>
<reference evidence="4" key="1">
    <citation type="journal article" date="2014" name="Int. J. Syst. Evol. Microbiol.">
        <title>Complete genome sequence of Corynebacterium casei LMG S-19264T (=DSM 44701T), isolated from a smear-ripened cheese.</title>
        <authorList>
            <consortium name="US DOE Joint Genome Institute (JGI-PGF)"/>
            <person name="Walter F."/>
            <person name="Albersmeier A."/>
            <person name="Kalinowski J."/>
            <person name="Ruckert C."/>
        </authorList>
    </citation>
    <scope>NUCLEOTIDE SEQUENCE</scope>
    <source>
        <strain evidence="4">KCTC 12988</strain>
    </source>
</reference>
<organism evidence="4 5">
    <name type="scientific">Roseibacillus persicicus</name>
    <dbReference type="NCBI Taxonomy" id="454148"/>
    <lineage>
        <taxon>Bacteria</taxon>
        <taxon>Pseudomonadati</taxon>
        <taxon>Verrucomicrobiota</taxon>
        <taxon>Verrucomicrobiia</taxon>
        <taxon>Verrucomicrobiales</taxon>
        <taxon>Verrucomicrobiaceae</taxon>
        <taxon>Roseibacillus</taxon>
    </lineage>
</organism>
<feature type="domain" description="LysM" evidence="3">
    <location>
        <begin position="24"/>
        <end position="68"/>
    </location>
</feature>
<dbReference type="Gene3D" id="3.10.350.10">
    <property type="entry name" value="LysM domain"/>
    <property type="match status" value="2"/>
</dbReference>
<feature type="compositionally biased region" description="Pro residues" evidence="1">
    <location>
        <begin position="184"/>
        <end position="194"/>
    </location>
</feature>
<protein>
    <recommendedName>
        <fullName evidence="3">LysM domain-containing protein</fullName>
    </recommendedName>
</protein>
<dbReference type="CDD" id="cd00118">
    <property type="entry name" value="LysM"/>
    <property type="match status" value="2"/>
</dbReference>
<feature type="chain" id="PRO_5037747817" description="LysM domain-containing protein" evidence="2">
    <location>
        <begin position="23"/>
        <end position="259"/>
    </location>
</feature>
<dbReference type="Pfam" id="PF01476">
    <property type="entry name" value="LysM"/>
    <property type="match status" value="2"/>
</dbReference>
<comment type="caution">
    <text evidence="4">The sequence shown here is derived from an EMBL/GenBank/DDBJ whole genome shotgun (WGS) entry which is preliminary data.</text>
</comment>
<evidence type="ECO:0000313" key="4">
    <source>
        <dbReference type="EMBL" id="GHC47049.1"/>
    </source>
</evidence>
<evidence type="ECO:0000259" key="3">
    <source>
        <dbReference type="PROSITE" id="PS51782"/>
    </source>
</evidence>
<dbReference type="InterPro" id="IPR036779">
    <property type="entry name" value="LysM_dom_sf"/>
</dbReference>
<dbReference type="SMART" id="SM00257">
    <property type="entry name" value="LysM"/>
    <property type="match status" value="3"/>
</dbReference>
<dbReference type="EMBL" id="BMXI01000003">
    <property type="protein sequence ID" value="GHC47049.1"/>
    <property type="molecule type" value="Genomic_DNA"/>
</dbReference>
<keyword evidence="5" id="KW-1185">Reference proteome</keyword>